<feature type="compositionally biased region" description="Basic and acidic residues" evidence="1">
    <location>
        <begin position="413"/>
        <end position="457"/>
    </location>
</feature>
<feature type="compositionally biased region" description="Polar residues" evidence="1">
    <location>
        <begin position="117"/>
        <end position="126"/>
    </location>
</feature>
<keyword evidence="4" id="KW-1185">Reference proteome</keyword>
<keyword evidence="2" id="KW-1133">Transmembrane helix</keyword>
<dbReference type="Proteomes" id="UP000184267">
    <property type="component" value="Unassembled WGS sequence"/>
</dbReference>
<dbReference type="OrthoDB" id="2755962at2759"/>
<sequence>MYGIKYIQYIDLPALPSDVTEVFPPKSLDVGRVYLGVSLTILILFMTYYVVTLSFELYRTIVSLSLPLLHSAKQGLRASAPTVDSCSEVTPLQREPEIIISSASVPSVDLDICEDGASTSDGGSQADSHDGPPSVTSEGEGQCAFTDNTVEVPAENASSEASVDSTPTLADLNCHYSAEQVRTPGAEHEALESHVNEAGSSEHVLESPPIPDIAAVAGNSGAADNLGSKQAGADDMPTPSADEDQAADAPVDASPSFLLLPALPAIAGLEAGDNSLQPSAASVALLSAVTPYAARRPDDIIDRVHEESPEPALSDDLSADTITVDTNRPDTPSSDPVSSEGTPKEITAEDDVPGPSKDATTAPPQVLEQSSEESTPGAADAVEAIEAVEVMSASDPKYVDDRIMESALLVGEDEPHGEEVLPALDVDHDADWTTVEREDGEVEQEHIPQPDAAREGSLDTPEVTQQDPEPSSITDVSVDVLTHSECAELETSEVVPPPVSESCDVPAPVSIKVPSRSSCDASLPVLCEVSAVVVEAAPTQKEDLDAPATPSVTDCPEIERTLCLTLLDVAPSCAASLLDAASVQAPVPMRVPVAPTPAYVSMASTPTPASTPVPDFDNPVDVYVGPLPGKLSRVRVHTEEKPDWAVAPEQPKPKPSISGGGGRNTSGNVKCGPARKVSMQKQGVKPSGKDKQKRGVPARAPAAQRQRVSSAPSKTSAALLWAAADPANVPAAPAKGSGGTGSVRESMGRRSARLA</sequence>
<evidence type="ECO:0000256" key="2">
    <source>
        <dbReference type="SAM" id="Phobius"/>
    </source>
</evidence>
<feature type="compositionally biased region" description="Polar residues" evidence="1">
    <location>
        <begin position="358"/>
        <end position="374"/>
    </location>
</feature>
<proteinExistence type="predicted"/>
<feature type="compositionally biased region" description="Low complexity" evidence="1">
    <location>
        <begin position="697"/>
        <end position="734"/>
    </location>
</feature>
<feature type="region of interest" description="Disordered" evidence="1">
    <location>
        <begin position="307"/>
        <end position="383"/>
    </location>
</feature>
<reference evidence="3 4" key="1">
    <citation type="submission" date="2016-10" db="EMBL/GenBank/DDBJ databases">
        <title>Genome sequence of the basidiomycete white-rot fungus Trametes pubescens.</title>
        <authorList>
            <person name="Makela M.R."/>
            <person name="Granchi Z."/>
            <person name="Peng M."/>
            <person name="De Vries R.P."/>
            <person name="Grigoriev I."/>
            <person name="Riley R."/>
            <person name="Hilden K."/>
        </authorList>
    </citation>
    <scope>NUCLEOTIDE SEQUENCE [LARGE SCALE GENOMIC DNA]</scope>
    <source>
        <strain evidence="3 4">FBCC735</strain>
    </source>
</reference>
<feature type="region of interest" description="Disordered" evidence="1">
    <location>
        <begin position="219"/>
        <end position="250"/>
    </location>
</feature>
<feature type="transmembrane region" description="Helical" evidence="2">
    <location>
        <begin position="33"/>
        <end position="51"/>
    </location>
</feature>
<organism evidence="3 4">
    <name type="scientific">Trametes pubescens</name>
    <name type="common">White-rot fungus</name>
    <dbReference type="NCBI Taxonomy" id="154538"/>
    <lineage>
        <taxon>Eukaryota</taxon>
        <taxon>Fungi</taxon>
        <taxon>Dikarya</taxon>
        <taxon>Basidiomycota</taxon>
        <taxon>Agaricomycotina</taxon>
        <taxon>Agaricomycetes</taxon>
        <taxon>Polyporales</taxon>
        <taxon>Polyporaceae</taxon>
        <taxon>Trametes</taxon>
    </lineage>
</organism>
<evidence type="ECO:0000313" key="4">
    <source>
        <dbReference type="Proteomes" id="UP000184267"/>
    </source>
</evidence>
<accession>A0A1M2W252</accession>
<name>A0A1M2W252_TRAPU</name>
<evidence type="ECO:0000313" key="3">
    <source>
        <dbReference type="EMBL" id="OJT13955.1"/>
    </source>
</evidence>
<feature type="region of interest" description="Disordered" evidence="1">
    <location>
        <begin position="636"/>
        <end position="755"/>
    </location>
</feature>
<gene>
    <name evidence="3" type="ORF">TRAPUB_9494</name>
</gene>
<feature type="compositionally biased region" description="Polar residues" evidence="1">
    <location>
        <begin position="462"/>
        <end position="473"/>
    </location>
</feature>
<keyword evidence="2" id="KW-0812">Transmembrane</keyword>
<dbReference type="EMBL" id="MNAD01000345">
    <property type="protein sequence ID" value="OJT13955.1"/>
    <property type="molecule type" value="Genomic_DNA"/>
</dbReference>
<evidence type="ECO:0000256" key="1">
    <source>
        <dbReference type="SAM" id="MobiDB-lite"/>
    </source>
</evidence>
<feature type="region of interest" description="Disordered" evidence="1">
    <location>
        <begin position="112"/>
        <end position="141"/>
    </location>
</feature>
<comment type="caution">
    <text evidence="3">The sequence shown here is derived from an EMBL/GenBank/DDBJ whole genome shotgun (WGS) entry which is preliminary data.</text>
</comment>
<feature type="region of interest" description="Disordered" evidence="1">
    <location>
        <begin position="410"/>
        <end position="473"/>
    </location>
</feature>
<feature type="compositionally biased region" description="Polar residues" evidence="1">
    <location>
        <begin position="320"/>
        <end position="341"/>
    </location>
</feature>
<dbReference type="OMA" id="MTYYVVT"/>
<keyword evidence="2" id="KW-0472">Membrane</keyword>
<protein>
    <submittedName>
        <fullName evidence="3">Uncharacterized protein</fullName>
    </submittedName>
</protein>
<dbReference type="AlphaFoldDB" id="A0A1M2W252"/>